<dbReference type="PANTHER" id="PTHR33383:SF1">
    <property type="entry name" value="MEMBRANE PROTEIN INSERTION EFFICIENCY FACTOR-RELATED"/>
    <property type="match status" value="1"/>
</dbReference>
<comment type="caution">
    <text evidence="3">The sequence shown here is derived from an EMBL/GenBank/DDBJ whole genome shotgun (WGS) entry which is preliminary data.</text>
</comment>
<organism evidence="3 4">
    <name type="scientific">Clostridium punense</name>
    <dbReference type="NCBI Taxonomy" id="1054297"/>
    <lineage>
        <taxon>Bacteria</taxon>
        <taxon>Bacillati</taxon>
        <taxon>Bacillota</taxon>
        <taxon>Clostridia</taxon>
        <taxon>Eubacteriales</taxon>
        <taxon>Clostridiaceae</taxon>
        <taxon>Clostridium</taxon>
    </lineage>
</organism>
<dbReference type="SMART" id="SM01234">
    <property type="entry name" value="Haemolytic"/>
    <property type="match status" value="1"/>
</dbReference>
<reference evidence="3 4" key="1">
    <citation type="submission" date="2021-03" db="EMBL/GenBank/DDBJ databases">
        <title>Genomic Encyclopedia of Type Strains, Phase IV (KMG-IV): sequencing the most valuable type-strain genomes for metagenomic binning, comparative biology and taxonomic classification.</title>
        <authorList>
            <person name="Goeker M."/>
        </authorList>
    </citation>
    <scope>NUCLEOTIDE SEQUENCE [LARGE SCALE GENOMIC DNA]</scope>
    <source>
        <strain evidence="3 4">DSM 28650</strain>
    </source>
</reference>
<keyword evidence="2" id="KW-1003">Cell membrane</keyword>
<name>A0ABS4K702_9CLOT</name>
<sequence>MLKKILLKVIKFYRKYISPLKAPCCIYVPTCSEYAIEAIERYGAIKGGFMALKRILRCHPYHKGGYDPVK</sequence>
<dbReference type="RefSeq" id="WP_021285019.1">
    <property type="nucleotide sequence ID" value="NZ_JAGGLL010000032.1"/>
</dbReference>
<dbReference type="Pfam" id="PF01809">
    <property type="entry name" value="YidD"/>
    <property type="match status" value="1"/>
</dbReference>
<evidence type="ECO:0000256" key="1">
    <source>
        <dbReference type="ARBA" id="ARBA00023136"/>
    </source>
</evidence>
<accession>A0ABS4K702</accession>
<comment type="subcellular location">
    <subcellularLocation>
        <location evidence="2">Cell membrane</location>
        <topology evidence="2">Peripheral membrane protein</topology>
        <orientation evidence="2">Cytoplasmic side</orientation>
    </subcellularLocation>
</comment>
<comment type="function">
    <text evidence="2">Could be involved in insertion of integral membrane proteins into the membrane.</text>
</comment>
<proteinExistence type="inferred from homology"/>
<dbReference type="NCBIfam" id="TIGR00278">
    <property type="entry name" value="membrane protein insertion efficiency factor YidD"/>
    <property type="match status" value="1"/>
</dbReference>
<dbReference type="Proteomes" id="UP001519308">
    <property type="component" value="Unassembled WGS sequence"/>
</dbReference>
<keyword evidence="4" id="KW-1185">Reference proteome</keyword>
<dbReference type="EMBL" id="JAGGLL010000032">
    <property type="protein sequence ID" value="MBP2023564.1"/>
    <property type="molecule type" value="Genomic_DNA"/>
</dbReference>
<evidence type="ECO:0000256" key="2">
    <source>
        <dbReference type="HAMAP-Rule" id="MF_00386"/>
    </source>
</evidence>
<dbReference type="PANTHER" id="PTHR33383">
    <property type="entry name" value="MEMBRANE PROTEIN INSERTION EFFICIENCY FACTOR-RELATED"/>
    <property type="match status" value="1"/>
</dbReference>
<gene>
    <name evidence="3" type="ORF">J2Z44_003402</name>
</gene>
<protein>
    <recommendedName>
        <fullName evidence="2">Putative membrane protein insertion efficiency factor</fullName>
    </recommendedName>
</protein>
<keyword evidence="1 2" id="KW-0472">Membrane</keyword>
<dbReference type="InterPro" id="IPR002696">
    <property type="entry name" value="Membr_insert_effic_factor_YidD"/>
</dbReference>
<evidence type="ECO:0000313" key="4">
    <source>
        <dbReference type="Proteomes" id="UP001519308"/>
    </source>
</evidence>
<evidence type="ECO:0000313" key="3">
    <source>
        <dbReference type="EMBL" id="MBP2023564.1"/>
    </source>
</evidence>
<comment type="similarity">
    <text evidence="2">Belongs to the UPF0161 family.</text>
</comment>
<dbReference type="HAMAP" id="MF_00386">
    <property type="entry name" value="UPF0161_YidD"/>
    <property type="match status" value="1"/>
</dbReference>